<dbReference type="AlphaFoldDB" id="A0A401FRP2"/>
<dbReference type="RefSeq" id="WP_124327126.1">
    <property type="nucleotide sequence ID" value="NZ_BEXT01000001.1"/>
</dbReference>
<reference evidence="2" key="1">
    <citation type="submission" date="2017-11" db="EMBL/GenBank/DDBJ databases">
        <authorList>
            <person name="Watanabe M."/>
            <person name="Kojima H."/>
        </authorList>
    </citation>
    <scope>NUCLEOTIDE SEQUENCE [LARGE SCALE GENOMIC DNA]</scope>
    <source>
        <strain evidence="2">Tokyo 01</strain>
    </source>
</reference>
<evidence type="ECO:0008006" key="3">
    <source>
        <dbReference type="Google" id="ProtNLM"/>
    </source>
</evidence>
<sequence>MSGGKISYSGLTGAQLARFFRDMADTPEGKTSRTSPEFNFDPGNFRKLKIGLKKEPDGFSLKIRAKQPREAACGTAQAETGTGEEAGDFKYNTLKKRMKSRFKTICESLANNTLPGEAVVTAFLRDSRLMTAWPDYGDEYYEAYDQACTAFREAFESKNLEACKTTCQELSRLKKECHDRYK</sequence>
<keyword evidence="2" id="KW-1185">Reference proteome</keyword>
<evidence type="ECO:0000313" key="1">
    <source>
        <dbReference type="EMBL" id="GBC59628.1"/>
    </source>
</evidence>
<dbReference type="InterPro" id="IPR027588">
    <property type="entry name" value="XXXCH_dom_fam"/>
</dbReference>
<dbReference type="Proteomes" id="UP000288096">
    <property type="component" value="Unassembled WGS sequence"/>
</dbReference>
<dbReference type="OrthoDB" id="5453594at2"/>
<organism evidence="1 2">
    <name type="scientific">Desulfonema ishimotonii</name>
    <dbReference type="NCBI Taxonomy" id="45657"/>
    <lineage>
        <taxon>Bacteria</taxon>
        <taxon>Pseudomonadati</taxon>
        <taxon>Thermodesulfobacteriota</taxon>
        <taxon>Desulfobacteria</taxon>
        <taxon>Desulfobacterales</taxon>
        <taxon>Desulfococcaceae</taxon>
        <taxon>Desulfonema</taxon>
    </lineage>
</organism>
<dbReference type="EMBL" id="BEXT01000001">
    <property type="protein sequence ID" value="GBC59628.1"/>
    <property type="molecule type" value="Genomic_DNA"/>
</dbReference>
<protein>
    <recommendedName>
        <fullName evidence="3">GAK system XXXCH domain-containing protein</fullName>
    </recommendedName>
</protein>
<proteinExistence type="predicted"/>
<name>A0A401FRP2_9BACT</name>
<gene>
    <name evidence="1" type="ORF">DENIS_0567</name>
</gene>
<evidence type="ECO:0000313" key="2">
    <source>
        <dbReference type="Proteomes" id="UP000288096"/>
    </source>
</evidence>
<accession>A0A401FRP2</accession>
<comment type="caution">
    <text evidence="1">The sequence shown here is derived from an EMBL/GenBank/DDBJ whole genome shotgun (WGS) entry which is preliminary data.</text>
</comment>
<dbReference type="NCBIfam" id="TIGR04358">
    <property type="entry name" value="XXXCH_domain"/>
    <property type="match status" value="1"/>
</dbReference>
<reference evidence="2" key="2">
    <citation type="submission" date="2019-01" db="EMBL/GenBank/DDBJ databases">
        <title>Genome sequence of Desulfonema ishimotonii strain Tokyo 01.</title>
        <authorList>
            <person name="Fukui M."/>
        </authorList>
    </citation>
    <scope>NUCLEOTIDE SEQUENCE [LARGE SCALE GENOMIC DNA]</scope>
    <source>
        <strain evidence="2">Tokyo 01</strain>
    </source>
</reference>